<reference evidence="4" key="1">
    <citation type="journal article" date="2014" name="Int. J. Syst. Evol. Microbiol.">
        <title>Complete genome sequence of Corynebacterium casei LMG S-19264T (=DSM 44701T), isolated from a smear-ripened cheese.</title>
        <authorList>
            <consortium name="US DOE Joint Genome Institute (JGI-PGF)"/>
            <person name="Walter F."/>
            <person name="Albersmeier A."/>
            <person name="Kalinowski J."/>
            <person name="Ruckert C."/>
        </authorList>
    </citation>
    <scope>NUCLEOTIDE SEQUENCE</scope>
    <source>
        <strain evidence="4">CCM 7897</strain>
    </source>
</reference>
<feature type="chain" id="PRO_5037770520" description="Cyanovirin-N domain-containing protein" evidence="2">
    <location>
        <begin position="28"/>
        <end position="183"/>
    </location>
</feature>
<feature type="compositionally biased region" description="Gly residues" evidence="1">
    <location>
        <begin position="100"/>
        <end position="111"/>
    </location>
</feature>
<feature type="domain" description="Cyanovirin-N" evidence="3">
    <location>
        <begin position="35"/>
        <end position="182"/>
    </location>
</feature>
<dbReference type="SUPFAM" id="SSF51322">
    <property type="entry name" value="Cyanovirin-N"/>
    <property type="match status" value="1"/>
</dbReference>
<dbReference type="Pfam" id="PF08881">
    <property type="entry name" value="CVNH"/>
    <property type="match status" value="1"/>
</dbReference>
<evidence type="ECO:0000313" key="5">
    <source>
        <dbReference type="Proteomes" id="UP000606044"/>
    </source>
</evidence>
<dbReference type="AlphaFoldDB" id="A0A917BM40"/>
<evidence type="ECO:0000313" key="4">
    <source>
        <dbReference type="EMBL" id="GGF49973.1"/>
    </source>
</evidence>
<organism evidence="4 5">
    <name type="scientific">Azorhizobium oxalatiphilum</name>
    <dbReference type="NCBI Taxonomy" id="980631"/>
    <lineage>
        <taxon>Bacteria</taxon>
        <taxon>Pseudomonadati</taxon>
        <taxon>Pseudomonadota</taxon>
        <taxon>Alphaproteobacteria</taxon>
        <taxon>Hyphomicrobiales</taxon>
        <taxon>Xanthobacteraceae</taxon>
        <taxon>Azorhizobium</taxon>
    </lineage>
</organism>
<feature type="region of interest" description="Disordered" evidence="1">
    <location>
        <begin position="90"/>
        <end position="130"/>
    </location>
</feature>
<accession>A0A917BM40</accession>
<reference evidence="4" key="2">
    <citation type="submission" date="2020-09" db="EMBL/GenBank/DDBJ databases">
        <authorList>
            <person name="Sun Q."/>
            <person name="Sedlacek I."/>
        </authorList>
    </citation>
    <scope>NUCLEOTIDE SEQUENCE</scope>
    <source>
        <strain evidence="4">CCM 7897</strain>
    </source>
</reference>
<dbReference type="SMART" id="SM01111">
    <property type="entry name" value="CVNH"/>
    <property type="match status" value="1"/>
</dbReference>
<name>A0A917BM40_9HYPH</name>
<dbReference type="InterPro" id="IPR011058">
    <property type="entry name" value="Cyanovirin-N"/>
</dbReference>
<keyword evidence="5" id="KW-1185">Reference proteome</keyword>
<evidence type="ECO:0000256" key="2">
    <source>
        <dbReference type="SAM" id="SignalP"/>
    </source>
</evidence>
<gene>
    <name evidence="4" type="ORF">GCM10007301_06530</name>
</gene>
<dbReference type="EMBL" id="BMCT01000001">
    <property type="protein sequence ID" value="GGF49973.1"/>
    <property type="molecule type" value="Genomic_DNA"/>
</dbReference>
<dbReference type="Gene3D" id="2.30.60.10">
    <property type="entry name" value="Cyanovirin-N"/>
    <property type="match status" value="1"/>
</dbReference>
<evidence type="ECO:0000256" key="1">
    <source>
        <dbReference type="SAM" id="MobiDB-lite"/>
    </source>
</evidence>
<comment type="caution">
    <text evidence="4">The sequence shown here is derived from an EMBL/GenBank/DDBJ whole genome shotgun (WGS) entry which is preliminary data.</text>
</comment>
<feature type="signal peptide" evidence="2">
    <location>
        <begin position="1"/>
        <end position="27"/>
    </location>
</feature>
<feature type="compositionally biased region" description="Pro residues" evidence="1">
    <location>
        <begin position="115"/>
        <end position="124"/>
    </location>
</feature>
<keyword evidence="2" id="KW-0732">Signal</keyword>
<protein>
    <recommendedName>
        <fullName evidence="3">Cyanovirin-N domain-containing protein</fullName>
    </recommendedName>
</protein>
<evidence type="ECO:0000259" key="3">
    <source>
        <dbReference type="SMART" id="SM01111"/>
    </source>
</evidence>
<dbReference type="InterPro" id="IPR036673">
    <property type="entry name" value="Cyanovirin-N_sf"/>
</dbReference>
<proteinExistence type="predicted"/>
<sequence length="183" mass="18919">MRVKFILGLAAGVALSAAALLSGAAEAKPQVPDGSYLRTCRNANIFQGRDLLAMCPNNQGMLAVVKLPNYQLCGGDIANINGQLMCTGGRGRGGPPPGGPGWGGGGGGWNQGGYNPPPPPPPPGGGYGRFPPGSYLQSCQNVRVNRGWLQASCADVRGNWRETQAPLDQCRAFGNNNGRLVCG</sequence>
<dbReference type="Proteomes" id="UP000606044">
    <property type="component" value="Unassembled WGS sequence"/>
</dbReference>
<dbReference type="RefSeq" id="WP_188575347.1">
    <property type="nucleotide sequence ID" value="NZ_BMCT01000001.1"/>
</dbReference>